<feature type="transmembrane region" description="Helical" evidence="1">
    <location>
        <begin position="31"/>
        <end position="52"/>
    </location>
</feature>
<dbReference type="RefSeq" id="WP_177236259.1">
    <property type="nucleotide sequence ID" value="NZ_FOQH01000006.1"/>
</dbReference>
<sequence length="58" mass="5336">MGVDDIEPDQPIASVGAHAASAVPTPAAPGLLGAGLAAPGLLGAGLAAPGLAGRRRAA</sequence>
<dbReference type="EMBL" id="FOQH01000006">
    <property type="protein sequence ID" value="SFI36404.1"/>
    <property type="molecule type" value="Genomic_DNA"/>
</dbReference>
<accession>A0A1I3HKY5</accession>
<keyword evidence="1" id="KW-0812">Transmembrane</keyword>
<evidence type="ECO:0000313" key="3">
    <source>
        <dbReference type="Proteomes" id="UP000199377"/>
    </source>
</evidence>
<organism evidence="2 3">
    <name type="scientific">Albimonas pacifica</name>
    <dbReference type="NCBI Taxonomy" id="1114924"/>
    <lineage>
        <taxon>Bacteria</taxon>
        <taxon>Pseudomonadati</taxon>
        <taxon>Pseudomonadota</taxon>
        <taxon>Alphaproteobacteria</taxon>
        <taxon>Rhodobacterales</taxon>
        <taxon>Paracoccaceae</taxon>
        <taxon>Albimonas</taxon>
    </lineage>
</organism>
<keyword evidence="1" id="KW-1133">Transmembrane helix</keyword>
<reference evidence="2 3" key="1">
    <citation type="submission" date="2016-10" db="EMBL/GenBank/DDBJ databases">
        <authorList>
            <person name="de Groot N.N."/>
        </authorList>
    </citation>
    <scope>NUCLEOTIDE SEQUENCE [LARGE SCALE GENOMIC DNA]</scope>
    <source>
        <strain evidence="2 3">CGMCC 1.11030</strain>
    </source>
</reference>
<proteinExistence type="predicted"/>
<evidence type="ECO:0000256" key="1">
    <source>
        <dbReference type="SAM" id="Phobius"/>
    </source>
</evidence>
<keyword evidence="1" id="KW-0472">Membrane</keyword>
<dbReference type="Proteomes" id="UP000199377">
    <property type="component" value="Unassembled WGS sequence"/>
</dbReference>
<dbReference type="AlphaFoldDB" id="A0A1I3HKY5"/>
<keyword evidence="3" id="KW-1185">Reference proteome</keyword>
<gene>
    <name evidence="2" type="ORF">SAMN05216258_10655</name>
</gene>
<name>A0A1I3HKY5_9RHOB</name>
<evidence type="ECO:0000313" key="2">
    <source>
        <dbReference type="EMBL" id="SFI36404.1"/>
    </source>
</evidence>
<protein>
    <submittedName>
        <fullName evidence="2">Uncharacterized protein</fullName>
    </submittedName>
</protein>